<dbReference type="AlphaFoldDB" id="A0A1M6TML2"/>
<dbReference type="SUPFAM" id="SSF54285">
    <property type="entry name" value="MoaD/ThiS"/>
    <property type="match status" value="1"/>
</dbReference>
<keyword evidence="2" id="KW-1185">Reference proteome</keyword>
<dbReference type="RefSeq" id="WP_072914568.1">
    <property type="nucleotide sequence ID" value="NZ_FRAR01000017.1"/>
</dbReference>
<proteinExistence type="predicted"/>
<dbReference type="OrthoDB" id="1787309at2"/>
<dbReference type="STRING" id="1121421.SAMN02745123_02373"/>
<dbReference type="EMBL" id="FRAR01000017">
    <property type="protein sequence ID" value="SHK58028.1"/>
    <property type="molecule type" value="Genomic_DNA"/>
</dbReference>
<accession>A0A1M6TML2</accession>
<name>A0A1M6TML2_9FIRM</name>
<gene>
    <name evidence="1" type="ORF">SAMN02745123_02373</name>
</gene>
<dbReference type="InterPro" id="IPR016155">
    <property type="entry name" value="Mopterin_synth/thiamin_S_b"/>
</dbReference>
<protein>
    <recommendedName>
        <fullName evidence="3">MoaD/ThiS family protein</fullName>
    </recommendedName>
</protein>
<evidence type="ECO:0000313" key="1">
    <source>
        <dbReference type="EMBL" id="SHK58028.1"/>
    </source>
</evidence>
<dbReference type="Proteomes" id="UP000183997">
    <property type="component" value="Unassembled WGS sequence"/>
</dbReference>
<organism evidence="1 2">
    <name type="scientific">Desulforamulus aeronauticus DSM 10349</name>
    <dbReference type="NCBI Taxonomy" id="1121421"/>
    <lineage>
        <taxon>Bacteria</taxon>
        <taxon>Bacillati</taxon>
        <taxon>Bacillota</taxon>
        <taxon>Clostridia</taxon>
        <taxon>Eubacteriales</taxon>
        <taxon>Peptococcaceae</taxon>
        <taxon>Desulforamulus</taxon>
    </lineage>
</organism>
<evidence type="ECO:0000313" key="2">
    <source>
        <dbReference type="Proteomes" id="UP000183997"/>
    </source>
</evidence>
<evidence type="ECO:0008006" key="3">
    <source>
        <dbReference type="Google" id="ProtNLM"/>
    </source>
</evidence>
<sequence length="98" mass="10844">MIEHSPVRITIRYLGVVRLMSGRKEDVLQFCQPVTVEEVLARIKELLPDQTYLELVRQTLVLSPLPTEPGIVLSMPKDAGKIMKDGDCLTVVTPVTGG</sequence>
<reference evidence="2" key="1">
    <citation type="submission" date="2016-11" db="EMBL/GenBank/DDBJ databases">
        <authorList>
            <person name="Varghese N."/>
            <person name="Submissions S."/>
        </authorList>
    </citation>
    <scope>NUCLEOTIDE SEQUENCE [LARGE SCALE GENOMIC DNA]</scope>
    <source>
        <strain evidence="2">DSM 10349</strain>
    </source>
</reference>